<evidence type="ECO:0008006" key="3">
    <source>
        <dbReference type="Google" id="ProtNLM"/>
    </source>
</evidence>
<dbReference type="Pfam" id="PF13646">
    <property type="entry name" value="HEAT_2"/>
    <property type="match status" value="1"/>
</dbReference>
<sequence>MGHAYTDSATDVPELLWGLASDDPERREIALDGMYGAVHHQGDVYDSTIACVPFLFELIANPAIADRGAVIELLCSIAHASDDDDGEDAEGLAEFDEDEHEEWMRHFFVARDLVRGRAGSFLGLLGDPDPGVRAAAPGALARLHPDPVRVFGAVCDRVPAETDPEAVRSLARALGTLAVRHPVGLGLEAARRLKDLVSGTPDPQLRMTALALLARCAPGELPPDTVDIALDVMRLAREADELGPPPAAPERPRTDTLISHVRELHVEHRRSLDLDDAADLLEELHTELRDRVDLRFPLLVGQLGSPSLRQRRHAVGTAGRLLTGWRAPDDEPLLALARLLADDDLRLQKAVLSELRYLAPAAHRVSEGVAAYLESWADRPLEADTPFRDLAVGMAFEVLALQGDDRIVPALTHVLEVVEIPEKLARWIEALGPEAAAPLGPVLHERLAQLDHGTSSVDQDRLLDALGALRHAESVPLLTRILTEAEHFRTTEGALQALSAFGPQAAEAIPLVRRLWKDGTLADERRIHVAQALWALTGEAEAVLPVVGECLWSQMWSPWYAAMNLTEDLGRSGAALAPRLRKMITAGHTPARAAVGLWQVTGETDEALPVLLREWSATPAQRPFIAACLAGMGPAAAPALPLIRTELASSRRHNNDDSRGNMRYDVAADVALQTYCRRVLAGFGERIDTPVR</sequence>
<protein>
    <recommendedName>
        <fullName evidence="3">PBS lyase</fullName>
    </recommendedName>
</protein>
<name>A0A101NSS6_9ACTN</name>
<organism evidence="1 2">
    <name type="scientific">Streptomyces cellostaticus</name>
    <dbReference type="NCBI Taxonomy" id="67285"/>
    <lineage>
        <taxon>Bacteria</taxon>
        <taxon>Bacillati</taxon>
        <taxon>Actinomycetota</taxon>
        <taxon>Actinomycetes</taxon>
        <taxon>Kitasatosporales</taxon>
        <taxon>Streptomycetaceae</taxon>
        <taxon>Streptomyces</taxon>
    </lineage>
</organism>
<dbReference type="EMBL" id="LMWL01000003">
    <property type="protein sequence ID" value="KUM98739.1"/>
    <property type="molecule type" value="Genomic_DNA"/>
</dbReference>
<gene>
    <name evidence="1" type="ORF">AQI88_01870</name>
</gene>
<dbReference type="STRING" id="67285.AQI88_01870"/>
<dbReference type="Proteomes" id="UP000054241">
    <property type="component" value="Unassembled WGS sequence"/>
</dbReference>
<reference evidence="1 2" key="1">
    <citation type="submission" date="2015-10" db="EMBL/GenBank/DDBJ databases">
        <title>Draft genome sequence of Streptomyces cellostaticus DSM 40189, type strain for the species Streptomyces cellostaticus.</title>
        <authorList>
            <person name="Ruckert C."/>
            <person name="Winkler A."/>
            <person name="Kalinowski J."/>
            <person name="Kampfer P."/>
            <person name="Glaeser S."/>
        </authorList>
    </citation>
    <scope>NUCLEOTIDE SEQUENCE [LARGE SCALE GENOMIC DNA]</scope>
    <source>
        <strain evidence="1 2">DSM 40189</strain>
    </source>
</reference>
<proteinExistence type="predicted"/>
<comment type="caution">
    <text evidence="1">The sequence shown here is derived from an EMBL/GenBank/DDBJ whole genome shotgun (WGS) entry which is preliminary data.</text>
</comment>
<dbReference type="AlphaFoldDB" id="A0A101NSS6"/>
<dbReference type="Gene3D" id="1.25.10.10">
    <property type="entry name" value="Leucine-rich Repeat Variant"/>
    <property type="match status" value="2"/>
</dbReference>
<dbReference type="SUPFAM" id="SSF48371">
    <property type="entry name" value="ARM repeat"/>
    <property type="match status" value="1"/>
</dbReference>
<evidence type="ECO:0000313" key="1">
    <source>
        <dbReference type="EMBL" id="KUM98739.1"/>
    </source>
</evidence>
<keyword evidence="2" id="KW-1185">Reference proteome</keyword>
<accession>A0A101NSS6</accession>
<dbReference type="InterPro" id="IPR011989">
    <property type="entry name" value="ARM-like"/>
</dbReference>
<evidence type="ECO:0000313" key="2">
    <source>
        <dbReference type="Proteomes" id="UP000054241"/>
    </source>
</evidence>
<dbReference type="InterPro" id="IPR016024">
    <property type="entry name" value="ARM-type_fold"/>
</dbReference>